<evidence type="ECO:0000313" key="1">
    <source>
        <dbReference type="EMBL" id="RMZ94337.1"/>
    </source>
</evidence>
<comment type="caution">
    <text evidence="1">The sequence shown here is derived from an EMBL/GenBank/DDBJ whole genome shotgun (WGS) entry which is preliminary data.</text>
</comment>
<gene>
    <name evidence="1" type="ORF">BpHYR1_040434</name>
</gene>
<dbReference type="Proteomes" id="UP000276133">
    <property type="component" value="Unassembled WGS sequence"/>
</dbReference>
<organism evidence="1 2">
    <name type="scientific">Brachionus plicatilis</name>
    <name type="common">Marine rotifer</name>
    <name type="synonym">Brachionus muelleri</name>
    <dbReference type="NCBI Taxonomy" id="10195"/>
    <lineage>
        <taxon>Eukaryota</taxon>
        <taxon>Metazoa</taxon>
        <taxon>Spiralia</taxon>
        <taxon>Gnathifera</taxon>
        <taxon>Rotifera</taxon>
        <taxon>Eurotatoria</taxon>
        <taxon>Monogononta</taxon>
        <taxon>Pseudotrocha</taxon>
        <taxon>Ploima</taxon>
        <taxon>Brachionidae</taxon>
        <taxon>Brachionus</taxon>
    </lineage>
</organism>
<feature type="non-terminal residue" evidence="1">
    <location>
        <position position="116"/>
    </location>
</feature>
<sequence length="116" mass="13358">NLKYVKDKHILFDHLIIVKDAPIFVNAEKHGHNKFNAKYGSKIQCKYEYGPVVTNEKNEIIKIVVDDDKKNHSLRLIYLGNNTILKETQIDTSKIRILTNQTLIAFYSNAALDIDT</sequence>
<dbReference type="EMBL" id="REGN01013123">
    <property type="protein sequence ID" value="RMZ94337.1"/>
    <property type="molecule type" value="Genomic_DNA"/>
</dbReference>
<name>A0A3M7P6G8_BRAPC</name>
<accession>A0A3M7P6G8</accession>
<proteinExistence type="predicted"/>
<keyword evidence="2" id="KW-1185">Reference proteome</keyword>
<protein>
    <submittedName>
        <fullName evidence="1">Uncharacterized protein</fullName>
    </submittedName>
</protein>
<evidence type="ECO:0000313" key="2">
    <source>
        <dbReference type="Proteomes" id="UP000276133"/>
    </source>
</evidence>
<reference evidence="1 2" key="1">
    <citation type="journal article" date="2018" name="Sci. Rep.">
        <title>Genomic signatures of local adaptation to the degree of environmental predictability in rotifers.</title>
        <authorList>
            <person name="Franch-Gras L."/>
            <person name="Hahn C."/>
            <person name="Garcia-Roger E.M."/>
            <person name="Carmona M.J."/>
            <person name="Serra M."/>
            <person name="Gomez A."/>
        </authorList>
    </citation>
    <scope>NUCLEOTIDE SEQUENCE [LARGE SCALE GENOMIC DNA]</scope>
    <source>
        <strain evidence="1">HYR1</strain>
    </source>
</reference>
<feature type="non-terminal residue" evidence="1">
    <location>
        <position position="1"/>
    </location>
</feature>
<dbReference type="AlphaFoldDB" id="A0A3M7P6G8"/>